<feature type="compositionally biased region" description="Basic residues" evidence="1">
    <location>
        <begin position="1"/>
        <end position="10"/>
    </location>
</feature>
<gene>
    <name evidence="2" type="ORF">PLEPLA_LOCUS9096</name>
</gene>
<feature type="region of interest" description="Disordered" evidence="1">
    <location>
        <begin position="63"/>
        <end position="101"/>
    </location>
</feature>
<proteinExistence type="predicted"/>
<evidence type="ECO:0000313" key="2">
    <source>
        <dbReference type="EMBL" id="CAB1421214.1"/>
    </source>
</evidence>
<sequence>MDSFLARRRTCQPESEGESETQGHRERKGGIVGGGGDALGVFASVLCTAIVDQSLLEAKPVKTEHGFRRDLSLSAGMPRRKFNPKASRDGPTDGHPPLFLL</sequence>
<feature type="region of interest" description="Disordered" evidence="1">
    <location>
        <begin position="1"/>
        <end position="33"/>
    </location>
</feature>
<dbReference type="AlphaFoldDB" id="A0A9N7TZZ8"/>
<dbReference type="Proteomes" id="UP001153269">
    <property type="component" value="Unassembled WGS sequence"/>
</dbReference>
<protein>
    <submittedName>
        <fullName evidence="2">Uncharacterized protein</fullName>
    </submittedName>
</protein>
<reference evidence="2" key="1">
    <citation type="submission" date="2020-03" db="EMBL/GenBank/DDBJ databases">
        <authorList>
            <person name="Weist P."/>
        </authorList>
    </citation>
    <scope>NUCLEOTIDE SEQUENCE</scope>
</reference>
<comment type="caution">
    <text evidence="2">The sequence shown here is derived from an EMBL/GenBank/DDBJ whole genome shotgun (WGS) entry which is preliminary data.</text>
</comment>
<accession>A0A9N7TZZ8</accession>
<keyword evidence="3" id="KW-1185">Reference proteome</keyword>
<dbReference type="EMBL" id="CADEAL010000511">
    <property type="protein sequence ID" value="CAB1421214.1"/>
    <property type="molecule type" value="Genomic_DNA"/>
</dbReference>
<evidence type="ECO:0000313" key="3">
    <source>
        <dbReference type="Proteomes" id="UP001153269"/>
    </source>
</evidence>
<organism evidence="2 3">
    <name type="scientific">Pleuronectes platessa</name>
    <name type="common">European plaice</name>
    <dbReference type="NCBI Taxonomy" id="8262"/>
    <lineage>
        <taxon>Eukaryota</taxon>
        <taxon>Metazoa</taxon>
        <taxon>Chordata</taxon>
        <taxon>Craniata</taxon>
        <taxon>Vertebrata</taxon>
        <taxon>Euteleostomi</taxon>
        <taxon>Actinopterygii</taxon>
        <taxon>Neopterygii</taxon>
        <taxon>Teleostei</taxon>
        <taxon>Neoteleostei</taxon>
        <taxon>Acanthomorphata</taxon>
        <taxon>Carangaria</taxon>
        <taxon>Pleuronectiformes</taxon>
        <taxon>Pleuronectoidei</taxon>
        <taxon>Pleuronectidae</taxon>
        <taxon>Pleuronectes</taxon>
    </lineage>
</organism>
<evidence type="ECO:0000256" key="1">
    <source>
        <dbReference type="SAM" id="MobiDB-lite"/>
    </source>
</evidence>
<name>A0A9N7TZZ8_PLEPL</name>